<dbReference type="PROSITE" id="PS51257">
    <property type="entry name" value="PROKAR_LIPOPROTEIN"/>
    <property type="match status" value="1"/>
</dbReference>
<protein>
    <recommendedName>
        <fullName evidence="3">DUF1735 domain-containing protein</fullName>
    </recommendedName>
</protein>
<sequence>MKRIIPVSALFLVVLLLGTASCKKVLDLLTFQINDSSTFQLPATGPLPIGTTGPVIALPGVTVNSTANSTFQNNNTAADYVKDVTLDRLALTVTDPADQNFDFVKSISISIASDAAGTNKVPLASLNPVPTGQTTIELTPSGQKLDTYLRSGTYTLFTTVEMTQLGLSKATTVRADSRFNVKADPK</sequence>
<reference evidence="1 2" key="1">
    <citation type="journal article" date="2018" name="Arch. Microbiol.">
        <title>Hymenobacter segetis sp. nov., isolated from soil.</title>
        <authorList>
            <person name="Ten L.N."/>
            <person name="Lim S.J."/>
            <person name="Kim B.O."/>
            <person name="Kang I.K."/>
            <person name="Jung H.Y."/>
        </authorList>
    </citation>
    <scope>NUCLEOTIDE SEQUENCE [LARGE SCALE GENOMIC DNA]</scope>
    <source>
        <strain evidence="1 2">S7-3-11</strain>
    </source>
</reference>
<comment type="caution">
    <text evidence="1">The sequence shown here is derived from an EMBL/GenBank/DDBJ whole genome shotgun (WGS) entry which is preliminary data.</text>
</comment>
<dbReference type="EMBL" id="JBCEVZ010000026">
    <property type="protein sequence ID" value="MEL5994937.1"/>
    <property type="molecule type" value="Genomic_DNA"/>
</dbReference>
<dbReference type="RefSeq" id="WP_342298384.1">
    <property type="nucleotide sequence ID" value="NZ_JBCEVZ010000026.1"/>
</dbReference>
<name>A0ABU9LW32_9BACT</name>
<proteinExistence type="predicted"/>
<evidence type="ECO:0000313" key="2">
    <source>
        <dbReference type="Proteomes" id="UP001479606"/>
    </source>
</evidence>
<gene>
    <name evidence="1" type="ORF">AAFH49_12015</name>
</gene>
<evidence type="ECO:0000313" key="1">
    <source>
        <dbReference type="EMBL" id="MEL5994937.1"/>
    </source>
</evidence>
<keyword evidence="2" id="KW-1185">Reference proteome</keyword>
<dbReference type="Proteomes" id="UP001479606">
    <property type="component" value="Unassembled WGS sequence"/>
</dbReference>
<evidence type="ECO:0008006" key="3">
    <source>
        <dbReference type="Google" id="ProtNLM"/>
    </source>
</evidence>
<organism evidence="1 2">
    <name type="scientific">Hymenobacter segetis</name>
    <dbReference type="NCBI Taxonomy" id="2025509"/>
    <lineage>
        <taxon>Bacteria</taxon>
        <taxon>Pseudomonadati</taxon>
        <taxon>Bacteroidota</taxon>
        <taxon>Cytophagia</taxon>
        <taxon>Cytophagales</taxon>
        <taxon>Hymenobacteraceae</taxon>
        <taxon>Hymenobacter</taxon>
    </lineage>
</organism>
<accession>A0ABU9LW32</accession>